<evidence type="ECO:0000313" key="14">
    <source>
        <dbReference type="EMBL" id="KAE9544607.1"/>
    </source>
</evidence>
<keyword evidence="6 9" id="KW-0694">RNA-binding</keyword>
<evidence type="ECO:0000259" key="12">
    <source>
        <dbReference type="PROSITE" id="PS50158"/>
    </source>
</evidence>
<dbReference type="PROSITE" id="PS50102">
    <property type="entry name" value="RRM"/>
    <property type="match status" value="1"/>
</dbReference>
<dbReference type="Proteomes" id="UP000475862">
    <property type="component" value="Unassembled WGS sequence"/>
</dbReference>
<dbReference type="EC" id="2.3.2.26" evidence="3"/>
<feature type="active site" description="Glycyl thioester intermediate" evidence="8">
    <location>
        <position position="1033"/>
    </location>
</feature>
<comment type="catalytic activity">
    <reaction evidence="1">
        <text>S-ubiquitinyl-[E2 ubiquitin-conjugating enzyme]-L-cysteine + [acceptor protein]-L-lysine = [E2 ubiquitin-conjugating enzyme]-L-cysteine + N(6)-ubiquitinyl-[acceptor protein]-L-lysine.</text>
        <dbReference type="EC" id="2.3.2.26"/>
    </reaction>
</comment>
<feature type="domain" description="RRM" evidence="11">
    <location>
        <begin position="1053"/>
        <end position="1103"/>
    </location>
</feature>
<dbReference type="SUPFAM" id="SSF56204">
    <property type="entry name" value="Hect, E3 ligase catalytic domain"/>
    <property type="match status" value="1"/>
</dbReference>
<name>A0A6G0U6M9_APHGL</name>
<feature type="domain" description="CCHC-type" evidence="12">
    <location>
        <begin position="1122"/>
        <end position="1137"/>
    </location>
</feature>
<evidence type="ECO:0000256" key="3">
    <source>
        <dbReference type="ARBA" id="ARBA00012485"/>
    </source>
</evidence>
<evidence type="ECO:0000256" key="8">
    <source>
        <dbReference type="PROSITE-ProRule" id="PRU00104"/>
    </source>
</evidence>
<comment type="pathway">
    <text evidence="2">Protein modification; protein ubiquitination.</text>
</comment>
<evidence type="ECO:0000256" key="6">
    <source>
        <dbReference type="ARBA" id="ARBA00022884"/>
    </source>
</evidence>
<keyword evidence="15" id="KW-1185">Reference proteome</keyword>
<dbReference type="Gene3D" id="3.90.1750.10">
    <property type="entry name" value="Hect, E3 ligase catalytic domains"/>
    <property type="match status" value="1"/>
</dbReference>
<keyword evidence="4" id="KW-0808">Transferase</keyword>
<dbReference type="SUPFAM" id="SSF54928">
    <property type="entry name" value="RNA-binding domain, RBD"/>
    <property type="match status" value="1"/>
</dbReference>
<organism evidence="14 15">
    <name type="scientific">Aphis glycines</name>
    <name type="common">Soybean aphid</name>
    <dbReference type="NCBI Taxonomy" id="307491"/>
    <lineage>
        <taxon>Eukaryota</taxon>
        <taxon>Metazoa</taxon>
        <taxon>Ecdysozoa</taxon>
        <taxon>Arthropoda</taxon>
        <taxon>Hexapoda</taxon>
        <taxon>Insecta</taxon>
        <taxon>Pterygota</taxon>
        <taxon>Neoptera</taxon>
        <taxon>Paraneoptera</taxon>
        <taxon>Hemiptera</taxon>
        <taxon>Sternorrhyncha</taxon>
        <taxon>Aphidomorpha</taxon>
        <taxon>Aphidoidea</taxon>
        <taxon>Aphididae</taxon>
        <taxon>Aphidini</taxon>
        <taxon>Aphis</taxon>
        <taxon>Aphis</taxon>
    </lineage>
</organism>
<evidence type="ECO:0000256" key="9">
    <source>
        <dbReference type="PROSITE-ProRule" id="PRU00176"/>
    </source>
</evidence>
<dbReference type="Gene3D" id="3.30.70.330">
    <property type="match status" value="1"/>
</dbReference>
<evidence type="ECO:0000256" key="5">
    <source>
        <dbReference type="ARBA" id="ARBA00022786"/>
    </source>
</evidence>
<evidence type="ECO:0000256" key="2">
    <source>
        <dbReference type="ARBA" id="ARBA00004906"/>
    </source>
</evidence>
<evidence type="ECO:0000259" key="13">
    <source>
        <dbReference type="PROSITE" id="PS50237"/>
    </source>
</evidence>
<feature type="compositionally biased region" description="Polar residues" evidence="10">
    <location>
        <begin position="1155"/>
        <end position="1170"/>
    </location>
</feature>
<dbReference type="InterPro" id="IPR001878">
    <property type="entry name" value="Znf_CCHC"/>
</dbReference>
<sequence length="1244" mass="143820">MMFGDSKTQFIEQTRAARIERANDRKREQSIILVQSLVRGWLVRKRTRYLILQQFDETFENINDLKPAIAVYLSVKKFLTYWDEKQDRQRFEKLCRYIILSLECDTIKHSYISVALTSEHAVNWINHVKEILSICLSYLTKLQPKSLDDSSFLHTLLHIIVSFTSTSRWCAIHSNSSLQGLKPGLERLTENLVAHLLNKNVFNTMQTLLITGLLGIKILLKPVAMTAIMTICWRCLVLSNFSTNIFQLFVIKIYSIPLLVEHLISLSSKIIETFNSVNLLEKIMQLLNDQNQCDEIFHCLHPSWCLSLIANIVHLAELSAETGQFENNSTSVFIIGLTTFLDTIRVNVVKKHSNVSSVWHPELGWFTANSNCQCSPNIPPLKNQLIPLWCGTLCTKLLRCHLINALEQIPENQQVPSPPPKTNNPIAIIKKAFDLRLSNTNQPSYKLTGIHGTKVVAACNLYFTCLKTITQLRLDIITGLCYHKDTLYLLWRFLAFLDSHCGLKNLLDILECDKNCNSGELRMLQLFCDSMSHYITILDDIEMYEQQKPFVMRDYILMSSFLNIFLYKGISQNLFNIQDTASSSYSLFRSCRTLLMVLYRRDCRRSFAPPGHWLIGDLKTSSFFNELKKGRKIYSTLIQEIPHIVSHETRIRLFRKYVSREKFALGVHELHDNDNFMPPIITIRRNRIIEDGYTYISELSLKRFKGVIRVKFINEQGLDEAGIDQDGVFKEFLEETIKRVFDPSLNLFRTTDEQRLYPSPSSYIQENHLNLFEFVGRILGKAVYEGIVVEVPFASFFLSQLLGQTQELLYSSMDELPSLDNELYRNLTSVKHYEGDVSELDLTFSVVDNHLGQLTTHDLIPGGRVISVTNQNKINYVHLMAHYVMHTQIKAQTAAFIKGFKYVINPEWLSLFSTPELQKLISGDNAPIDLLDLRRTTQYYGGFHDSHRVILWLWEVLQKDFTEKERSLFLKFVTSCSKPPLLGFAYLEPPFSIRCVQVADDEDFGDTLVSVIRGFFTIRKKDPNLRLPSASTCFNLLKLPNYQKKSILRDKLRVTIVKDKTTRQSKGVAFVLFLNQNEANDCVKSTNGIQMFGRTLKSSIALDNGRSTEFIRKRQYTDKSFCYECGKEGHLSYKCPENCLGERQPPPKKKKKKNLNSNKECSKNQESYPSSEEDTEFYDKTKNYNEKNRDEEECDLSHMETLSAVIHEEQEKNIDLSMEVEVLHKNKKVYRKNSYFSDEEELIE</sequence>
<evidence type="ECO:0000256" key="10">
    <source>
        <dbReference type="SAM" id="MobiDB-lite"/>
    </source>
</evidence>
<dbReference type="OrthoDB" id="8068875at2759"/>
<dbReference type="SMART" id="SM00343">
    <property type="entry name" value="ZnF_C2HC"/>
    <property type="match status" value="1"/>
</dbReference>
<keyword evidence="5 8" id="KW-0833">Ubl conjugation pathway</keyword>
<dbReference type="PANTHER" id="PTHR45700:SF3">
    <property type="entry name" value="UBIQUITIN-PROTEIN LIGASE E3B"/>
    <property type="match status" value="1"/>
</dbReference>
<keyword evidence="7" id="KW-0863">Zinc-finger</keyword>
<dbReference type="AlphaFoldDB" id="A0A6G0U6M9"/>
<dbReference type="SMART" id="SM00119">
    <property type="entry name" value="HECTc"/>
    <property type="match status" value="1"/>
</dbReference>
<dbReference type="InterPro" id="IPR035983">
    <property type="entry name" value="Hect_E3_ubiquitin_ligase"/>
</dbReference>
<dbReference type="InterPro" id="IPR000569">
    <property type="entry name" value="HECT_dom"/>
</dbReference>
<dbReference type="Pfam" id="PF00632">
    <property type="entry name" value="HECT"/>
    <property type="match status" value="1"/>
</dbReference>
<proteinExistence type="predicted"/>
<feature type="domain" description="HECT" evidence="13">
    <location>
        <begin position="697"/>
        <end position="1071"/>
    </location>
</feature>
<dbReference type="GO" id="GO:0008270">
    <property type="term" value="F:zinc ion binding"/>
    <property type="evidence" value="ECO:0007669"/>
    <property type="project" value="UniProtKB-KW"/>
</dbReference>
<keyword evidence="7" id="KW-0862">Zinc</keyword>
<dbReference type="GO" id="GO:0006511">
    <property type="term" value="P:ubiquitin-dependent protein catabolic process"/>
    <property type="evidence" value="ECO:0007669"/>
    <property type="project" value="TreeGrafter"/>
</dbReference>
<dbReference type="SUPFAM" id="SSF57756">
    <property type="entry name" value="Retrovirus zinc finger-like domains"/>
    <property type="match status" value="1"/>
</dbReference>
<dbReference type="GO" id="GO:0009966">
    <property type="term" value="P:regulation of signal transduction"/>
    <property type="evidence" value="ECO:0007669"/>
    <property type="project" value="UniProtKB-ARBA"/>
</dbReference>
<reference evidence="14 15" key="1">
    <citation type="submission" date="2019-08" db="EMBL/GenBank/DDBJ databases">
        <title>The genome of the soybean aphid Biotype 1, its phylome, world population structure and adaptation to the North American continent.</title>
        <authorList>
            <person name="Giordano R."/>
            <person name="Donthu R.K."/>
            <person name="Hernandez A.G."/>
            <person name="Wright C.L."/>
            <person name="Zimin A.V."/>
        </authorList>
    </citation>
    <scope>NUCLEOTIDE SEQUENCE [LARGE SCALE GENOMIC DNA]</scope>
    <source>
        <tissue evidence="14">Whole aphids</tissue>
    </source>
</reference>
<dbReference type="GO" id="GO:0061630">
    <property type="term" value="F:ubiquitin protein ligase activity"/>
    <property type="evidence" value="ECO:0007669"/>
    <property type="project" value="UniProtKB-EC"/>
</dbReference>
<dbReference type="InterPro" id="IPR035979">
    <property type="entry name" value="RBD_domain_sf"/>
</dbReference>
<gene>
    <name evidence="14" type="ORF">AGLY_000149</name>
</gene>
<dbReference type="PANTHER" id="PTHR45700">
    <property type="entry name" value="UBIQUITIN-PROTEIN LIGASE E3C"/>
    <property type="match status" value="1"/>
</dbReference>
<evidence type="ECO:0000256" key="7">
    <source>
        <dbReference type="PROSITE-ProRule" id="PRU00047"/>
    </source>
</evidence>
<evidence type="ECO:0000256" key="4">
    <source>
        <dbReference type="ARBA" id="ARBA00022679"/>
    </source>
</evidence>
<keyword evidence="7" id="KW-0479">Metal-binding</keyword>
<dbReference type="Gene3D" id="3.30.2410.10">
    <property type="entry name" value="Hect, E3 ligase catalytic domain"/>
    <property type="match status" value="1"/>
</dbReference>
<dbReference type="PROSITE" id="PS50158">
    <property type="entry name" value="ZF_CCHC"/>
    <property type="match status" value="1"/>
</dbReference>
<dbReference type="InterPro" id="IPR000504">
    <property type="entry name" value="RRM_dom"/>
</dbReference>
<feature type="region of interest" description="Disordered" evidence="10">
    <location>
        <begin position="1142"/>
        <end position="1194"/>
    </location>
</feature>
<dbReference type="PROSITE" id="PS50237">
    <property type="entry name" value="HECT"/>
    <property type="match status" value="1"/>
</dbReference>
<dbReference type="Pfam" id="PF00098">
    <property type="entry name" value="zf-CCHC"/>
    <property type="match status" value="1"/>
</dbReference>
<evidence type="ECO:0000259" key="11">
    <source>
        <dbReference type="PROSITE" id="PS50102"/>
    </source>
</evidence>
<dbReference type="Gene3D" id="3.30.2160.10">
    <property type="entry name" value="Hect, E3 ligase catalytic domain"/>
    <property type="match status" value="1"/>
</dbReference>
<evidence type="ECO:0000256" key="1">
    <source>
        <dbReference type="ARBA" id="ARBA00000885"/>
    </source>
</evidence>
<dbReference type="CDD" id="cd00078">
    <property type="entry name" value="HECTc"/>
    <property type="match status" value="1"/>
</dbReference>
<dbReference type="InterPro" id="IPR044611">
    <property type="entry name" value="E3A/B/C-like"/>
</dbReference>
<dbReference type="InterPro" id="IPR036875">
    <property type="entry name" value="Znf_CCHC_sf"/>
</dbReference>
<dbReference type="PROSITE" id="PS50096">
    <property type="entry name" value="IQ"/>
    <property type="match status" value="1"/>
</dbReference>
<protein>
    <recommendedName>
        <fullName evidence="3">HECT-type E3 ubiquitin transferase</fullName>
        <ecNumber evidence="3">2.3.2.26</ecNumber>
    </recommendedName>
</protein>
<dbReference type="SMART" id="SM00015">
    <property type="entry name" value="IQ"/>
    <property type="match status" value="1"/>
</dbReference>
<comment type="caution">
    <text evidence="14">The sequence shown here is derived from an EMBL/GenBank/DDBJ whole genome shotgun (WGS) entry which is preliminary data.</text>
</comment>
<dbReference type="FunFam" id="3.30.2160.10:FF:000002">
    <property type="entry name" value="Putative Ubiquitin-protein ligase E3C"/>
    <property type="match status" value="1"/>
</dbReference>
<dbReference type="EMBL" id="VYZN01000001">
    <property type="protein sequence ID" value="KAE9544607.1"/>
    <property type="molecule type" value="Genomic_DNA"/>
</dbReference>
<dbReference type="InterPro" id="IPR000048">
    <property type="entry name" value="IQ_motif_EF-hand-BS"/>
</dbReference>
<evidence type="ECO:0000313" key="15">
    <source>
        <dbReference type="Proteomes" id="UP000475862"/>
    </source>
</evidence>
<feature type="compositionally biased region" description="Basic and acidic residues" evidence="10">
    <location>
        <begin position="1177"/>
        <end position="1194"/>
    </location>
</feature>
<dbReference type="GO" id="GO:0003723">
    <property type="term" value="F:RNA binding"/>
    <property type="evidence" value="ECO:0007669"/>
    <property type="project" value="UniProtKB-UniRule"/>
</dbReference>
<accession>A0A6G0U6M9</accession>
<dbReference type="GO" id="GO:0000209">
    <property type="term" value="P:protein polyubiquitination"/>
    <property type="evidence" value="ECO:0007669"/>
    <property type="project" value="InterPro"/>
</dbReference>
<dbReference type="InterPro" id="IPR012677">
    <property type="entry name" value="Nucleotide-bd_a/b_plait_sf"/>
</dbReference>